<gene>
    <name evidence="3" type="ORF">E1B28_004741</name>
</gene>
<dbReference type="Proteomes" id="UP001049176">
    <property type="component" value="Chromosome 2"/>
</dbReference>
<keyword evidence="4" id="KW-1185">Reference proteome</keyword>
<dbReference type="EMBL" id="CM032182">
    <property type="protein sequence ID" value="KAG7097391.1"/>
    <property type="molecule type" value="Genomic_DNA"/>
</dbReference>
<dbReference type="KEGG" id="more:E1B28_004741"/>
<dbReference type="AlphaFoldDB" id="A0A9P8AD43"/>
<feature type="transmembrane region" description="Helical" evidence="2">
    <location>
        <begin position="127"/>
        <end position="146"/>
    </location>
</feature>
<evidence type="ECO:0000313" key="4">
    <source>
        <dbReference type="Proteomes" id="UP001049176"/>
    </source>
</evidence>
<protein>
    <submittedName>
        <fullName evidence="3">Uncharacterized protein</fullName>
    </submittedName>
</protein>
<dbReference type="RefSeq" id="XP_043013861.1">
    <property type="nucleotide sequence ID" value="XM_043149257.1"/>
</dbReference>
<feature type="compositionally biased region" description="Polar residues" evidence="1">
    <location>
        <begin position="86"/>
        <end position="96"/>
    </location>
</feature>
<reference evidence="3" key="1">
    <citation type="journal article" date="2021" name="Genome Biol. Evol.">
        <title>The assembled and annotated genome of the fairy-ring fungus Marasmius oreades.</title>
        <authorList>
            <person name="Hiltunen M."/>
            <person name="Ament-Velasquez S.L."/>
            <person name="Johannesson H."/>
        </authorList>
    </citation>
    <scope>NUCLEOTIDE SEQUENCE</scope>
    <source>
        <strain evidence="3">03SP1</strain>
    </source>
</reference>
<evidence type="ECO:0000256" key="1">
    <source>
        <dbReference type="SAM" id="MobiDB-lite"/>
    </source>
</evidence>
<comment type="caution">
    <text evidence="3">The sequence shown here is derived from an EMBL/GenBank/DDBJ whole genome shotgun (WGS) entry which is preliminary data.</text>
</comment>
<feature type="region of interest" description="Disordered" evidence="1">
    <location>
        <begin position="1"/>
        <end position="99"/>
    </location>
</feature>
<proteinExistence type="predicted"/>
<keyword evidence="2" id="KW-0812">Transmembrane</keyword>
<evidence type="ECO:0000256" key="2">
    <source>
        <dbReference type="SAM" id="Phobius"/>
    </source>
</evidence>
<keyword evidence="2" id="KW-1133">Transmembrane helix</keyword>
<name>A0A9P8AD43_9AGAR</name>
<dbReference type="GeneID" id="66073817"/>
<organism evidence="3 4">
    <name type="scientific">Marasmius oreades</name>
    <name type="common">fairy-ring Marasmius</name>
    <dbReference type="NCBI Taxonomy" id="181124"/>
    <lineage>
        <taxon>Eukaryota</taxon>
        <taxon>Fungi</taxon>
        <taxon>Dikarya</taxon>
        <taxon>Basidiomycota</taxon>
        <taxon>Agaricomycotina</taxon>
        <taxon>Agaricomycetes</taxon>
        <taxon>Agaricomycetidae</taxon>
        <taxon>Agaricales</taxon>
        <taxon>Marasmiineae</taxon>
        <taxon>Marasmiaceae</taxon>
        <taxon>Marasmius</taxon>
    </lineage>
</organism>
<dbReference type="OrthoDB" id="2988151at2759"/>
<keyword evidence="2" id="KW-0472">Membrane</keyword>
<sequence length="157" mass="17246">MPGTNKSATPPPEYTPSASNSHGIANPNYGAVSGSSLSTPGAFDPQNPFHNPWSSIPAFTHGPHPGQQQPLFHSPPPGTASHSHHWQSQAGPTPTGQLHIPYAYYDPRSEHSMMQADSRARWRFCEALAWIIVTWFVLVLVVQGILDGRLRFEWGKN</sequence>
<evidence type="ECO:0000313" key="3">
    <source>
        <dbReference type="EMBL" id="KAG7097391.1"/>
    </source>
</evidence>
<accession>A0A9P8AD43</accession>